<dbReference type="GeneID" id="20250195"/>
<reference evidence="2 3" key="1">
    <citation type="journal article" date="2013" name="Nature">
        <title>Insights into bilaterian evolution from three spiralian genomes.</title>
        <authorList>
            <person name="Simakov O."/>
            <person name="Marletaz F."/>
            <person name="Cho S.J."/>
            <person name="Edsinger-Gonzales E."/>
            <person name="Havlak P."/>
            <person name="Hellsten U."/>
            <person name="Kuo D.H."/>
            <person name="Larsson T."/>
            <person name="Lv J."/>
            <person name="Arendt D."/>
            <person name="Savage R."/>
            <person name="Osoegawa K."/>
            <person name="de Jong P."/>
            <person name="Grimwood J."/>
            <person name="Chapman J.A."/>
            <person name="Shapiro H."/>
            <person name="Aerts A."/>
            <person name="Otillar R.P."/>
            <person name="Terry A.Y."/>
            <person name="Boore J.L."/>
            <person name="Grigoriev I.V."/>
            <person name="Lindberg D.R."/>
            <person name="Seaver E.C."/>
            <person name="Weisblat D.A."/>
            <person name="Putnam N.H."/>
            <person name="Rokhsar D.S."/>
        </authorList>
    </citation>
    <scope>NUCLEOTIDE SEQUENCE [LARGE SCALE GENOMIC DNA]</scope>
</reference>
<dbReference type="Pfam" id="PF00240">
    <property type="entry name" value="ubiquitin"/>
    <property type="match status" value="1"/>
</dbReference>
<dbReference type="PROSITE" id="PS50053">
    <property type="entry name" value="UBIQUITIN_2"/>
    <property type="match status" value="1"/>
</dbReference>
<dbReference type="SMART" id="SM00213">
    <property type="entry name" value="UBQ"/>
    <property type="match status" value="2"/>
</dbReference>
<dbReference type="KEGG" id="lgi:LOTGIDRAFT_236593"/>
<evidence type="ECO:0000313" key="2">
    <source>
        <dbReference type="EMBL" id="ESO83430.1"/>
    </source>
</evidence>
<dbReference type="HOGENOM" id="CLU_413510_0_0_1"/>
<keyword evidence="3" id="KW-1185">Reference proteome</keyword>
<dbReference type="Gene3D" id="3.10.20.90">
    <property type="entry name" value="Phosphatidylinositol 3-kinase Catalytic Subunit, Chain A, domain 1"/>
    <property type="match status" value="1"/>
</dbReference>
<dbReference type="InterPro" id="IPR000626">
    <property type="entry name" value="Ubiquitin-like_dom"/>
</dbReference>
<name>V3ZLY2_LOTGI</name>
<dbReference type="STRING" id="225164.V3ZLY2"/>
<gene>
    <name evidence="2" type="ORF">LOTGIDRAFT_236593</name>
</gene>
<dbReference type="Proteomes" id="UP000030746">
    <property type="component" value="Unassembled WGS sequence"/>
</dbReference>
<evidence type="ECO:0000259" key="1">
    <source>
        <dbReference type="PROSITE" id="PS50053"/>
    </source>
</evidence>
<dbReference type="InterPro" id="IPR029071">
    <property type="entry name" value="Ubiquitin-like_domsf"/>
</dbReference>
<dbReference type="AlphaFoldDB" id="V3ZLY2"/>
<dbReference type="EMBL" id="KB203683">
    <property type="protein sequence ID" value="ESO83430.1"/>
    <property type="molecule type" value="Genomic_DNA"/>
</dbReference>
<dbReference type="CTD" id="20250195"/>
<accession>V3ZLY2</accession>
<feature type="domain" description="Ubiquitin-like" evidence="1">
    <location>
        <begin position="131"/>
        <end position="200"/>
    </location>
</feature>
<dbReference type="CDD" id="cd17039">
    <property type="entry name" value="Ubl_ubiquitin_like"/>
    <property type="match status" value="1"/>
</dbReference>
<dbReference type="OrthoDB" id="6122380at2759"/>
<protein>
    <recommendedName>
        <fullName evidence="1">Ubiquitin-like domain-containing protein</fullName>
    </recommendedName>
</protein>
<dbReference type="SUPFAM" id="SSF54236">
    <property type="entry name" value="Ubiquitin-like"/>
    <property type="match status" value="1"/>
</dbReference>
<evidence type="ECO:0000313" key="3">
    <source>
        <dbReference type="Proteomes" id="UP000030746"/>
    </source>
</evidence>
<organism evidence="2 3">
    <name type="scientific">Lottia gigantea</name>
    <name type="common">Giant owl limpet</name>
    <dbReference type="NCBI Taxonomy" id="225164"/>
    <lineage>
        <taxon>Eukaryota</taxon>
        <taxon>Metazoa</taxon>
        <taxon>Spiralia</taxon>
        <taxon>Lophotrochozoa</taxon>
        <taxon>Mollusca</taxon>
        <taxon>Gastropoda</taxon>
        <taxon>Patellogastropoda</taxon>
        <taxon>Lottioidea</taxon>
        <taxon>Lottiidae</taxon>
        <taxon>Lottia</taxon>
    </lineage>
</organism>
<sequence length="664" mass="76942">MFREFKEEKLVPRSRENVQTCHDDLIKTHHDDYSSDEDLPYAEVNLNHVVGKQMVIWSYKMPDTLAIYTPLAGDDVRRLTEFVKTNLQFNNDTDKLMVLKPKRSRPVNIIDIYRIKHGSCITVMPKCDPTITLEAKQLNAKYDLVLNTNTTVRELKLFLQNQKGYPFDRIEMLYKDAPLLNDRHLFEYKIGHKSRIFVMLHLYYDMLVHIECFWGQTYHIYVDPCMTSMNIIYMILRRTVSPNLKNVQALFELYLPKHQLALYNGKSHMKWHDCLGNYGVLEGSILKLISLGIQNKLGLQNIPVTLDDGLTHVVTVSQYDCWAIVALKVHGISRIPINIIRLYKDGKEIDFSETVGFSFKRNIGPRISASALQAQIDPDTLYGIELTIDLGSGIQEVIRCSASRTIKKVKERLQDMGVPNATVYDLYSQDTKLPNSGKIVDVIDDPRIPLKLKLKRYPVYIHTPKTVIYKMFAHAHESLATFKVRIQMKTGLSVKHYQLMVAGRVITSSDDKSVFHSAIGIKMSVFLIPLEKIHTFIVLYNDWLVKIPIPYNPIYSQIKEALWGESQIPDGCMYSITNFLMWFFQKTDRRRRHFKSKRTFDPLAIGGPLETVRLPEVQQDQMKELRQEKKNKSVVKIHGRHVRNYFPFKPDVITMETAALLSQR</sequence>
<dbReference type="RefSeq" id="XP_009065861.1">
    <property type="nucleotide sequence ID" value="XM_009067613.1"/>
</dbReference>
<dbReference type="OMA" id="HEHDSAI"/>
<proteinExistence type="predicted"/>